<evidence type="ECO:0000313" key="4">
    <source>
        <dbReference type="EMBL" id="CAB5231072.1"/>
    </source>
</evidence>
<sequence length="128" mass="13380">MEEIWLKLRDQGSAFADISNGITLAGKQVKLIAQTRQVARALQAGALVHATPDEITAAKAGLPPVEVEAPVDTPSGEAAEASEVVAETPDYTTLGVDALRAECDRLGLAYTPQAKRADLLALLTETAA</sequence>
<dbReference type="EMBL" id="LR798430">
    <property type="protein sequence ID" value="CAB5231072.1"/>
    <property type="molecule type" value="Genomic_DNA"/>
</dbReference>
<evidence type="ECO:0000313" key="3">
    <source>
        <dbReference type="EMBL" id="CAB4217906.1"/>
    </source>
</evidence>
<accession>A0A6J5SS32</accession>
<dbReference type="EMBL" id="LR797075">
    <property type="protein sequence ID" value="CAB4185077.1"/>
    <property type="molecule type" value="Genomic_DNA"/>
</dbReference>
<gene>
    <name evidence="1" type="ORF">UFOVP1127_10</name>
    <name evidence="2" type="ORF">UFOVP1242_64</name>
    <name evidence="3" type="ORF">UFOVP1492_124</name>
    <name evidence="4" type="ORF">UFOVP1580_17</name>
</gene>
<proteinExistence type="predicted"/>
<reference evidence="3" key="1">
    <citation type="submission" date="2020-05" db="EMBL/GenBank/DDBJ databases">
        <authorList>
            <person name="Chiriac C."/>
            <person name="Salcher M."/>
            <person name="Ghai R."/>
            <person name="Kavagutti S V."/>
        </authorList>
    </citation>
    <scope>NUCLEOTIDE SEQUENCE</scope>
</reference>
<evidence type="ECO:0000313" key="1">
    <source>
        <dbReference type="EMBL" id="CAB4185077.1"/>
    </source>
</evidence>
<evidence type="ECO:0000313" key="2">
    <source>
        <dbReference type="EMBL" id="CAB4193350.1"/>
    </source>
</evidence>
<dbReference type="EMBL" id="LR797450">
    <property type="protein sequence ID" value="CAB4217906.1"/>
    <property type="molecule type" value="Genomic_DNA"/>
</dbReference>
<dbReference type="EMBL" id="LR797197">
    <property type="protein sequence ID" value="CAB4193350.1"/>
    <property type="molecule type" value="Genomic_DNA"/>
</dbReference>
<organism evidence="3">
    <name type="scientific">uncultured Caudovirales phage</name>
    <dbReference type="NCBI Taxonomy" id="2100421"/>
    <lineage>
        <taxon>Viruses</taxon>
        <taxon>Duplodnaviria</taxon>
        <taxon>Heunggongvirae</taxon>
        <taxon>Uroviricota</taxon>
        <taxon>Caudoviricetes</taxon>
        <taxon>Peduoviridae</taxon>
        <taxon>Maltschvirus</taxon>
        <taxon>Maltschvirus maltsch</taxon>
    </lineage>
</organism>
<evidence type="ECO:0008006" key="5">
    <source>
        <dbReference type="Google" id="ProtNLM"/>
    </source>
</evidence>
<protein>
    <recommendedName>
        <fullName evidence="5">Rho termination factor, N-terminal</fullName>
    </recommendedName>
</protein>
<name>A0A6J5SS32_9CAUD</name>